<reference evidence="1 2" key="1">
    <citation type="submission" date="2019-01" db="EMBL/GenBank/DDBJ databases">
        <title>Genomes sequencing and comparative genomics of infectious freshwater microsporidia, Cucumispora dikerogammari and Thelohania contejeani.</title>
        <authorList>
            <person name="Cormier A."/>
            <person name="Giraud I."/>
            <person name="Wattier R."/>
            <person name="Teixeira M."/>
            <person name="Grandjean F."/>
            <person name="Rigaud T."/>
            <person name="Cordaux R."/>
        </authorList>
    </citation>
    <scope>NUCLEOTIDE SEQUENCE [LARGE SCALE GENOMIC DNA]</scope>
    <source>
        <strain evidence="1">T1</strain>
        <tissue evidence="1">Spores</tissue>
    </source>
</reference>
<evidence type="ECO:0000313" key="1">
    <source>
        <dbReference type="EMBL" id="KAF7680918.1"/>
    </source>
</evidence>
<dbReference type="InterPro" id="IPR036322">
    <property type="entry name" value="WD40_repeat_dom_sf"/>
</dbReference>
<evidence type="ECO:0000313" key="2">
    <source>
        <dbReference type="Proteomes" id="UP001516464"/>
    </source>
</evidence>
<dbReference type="Proteomes" id="UP001516464">
    <property type="component" value="Unassembled WGS sequence"/>
</dbReference>
<gene>
    <name evidence="1" type="ORF">TCON_2462</name>
</gene>
<sequence length="260" mass="30281">MFNYLSVIDNSLYLIKGNKIIKDGQIILEHTCEFTFIKQDIIVDSSKQIYVFENAQLKSICKAKRSITQIIKENNIIYWSDRFGDVYKYDKNTVLILGNMSYITDMVIYKDFLCTSDKYGRVRISDKNTGFIFEYLFLYNKPITSMINVGSYLVIGGIDEFIKLVQIENGIKEIKKIKCGQGIIKLINLDGNKFCGLWKNKIMFFDHDIIIKEQEGDFIDTADGTVFLCRNGSLWKDNKEIYNGNMKYDTFLNHLENKNK</sequence>
<keyword evidence="2" id="KW-1185">Reference proteome</keyword>
<organism evidence="1 2">
    <name type="scientific">Astathelohania contejeani</name>
    <dbReference type="NCBI Taxonomy" id="164912"/>
    <lineage>
        <taxon>Eukaryota</taxon>
        <taxon>Fungi</taxon>
        <taxon>Fungi incertae sedis</taxon>
        <taxon>Microsporidia</taxon>
        <taxon>Astathelohaniidae</taxon>
        <taxon>Astathelohania</taxon>
    </lineage>
</organism>
<name>A0ABQ7HVX6_9MICR</name>
<proteinExistence type="predicted"/>
<protein>
    <submittedName>
        <fullName evidence="1">Uncharacterized protein</fullName>
    </submittedName>
</protein>
<dbReference type="EMBL" id="SBIQ01000318">
    <property type="protein sequence ID" value="KAF7680918.1"/>
    <property type="molecule type" value="Genomic_DNA"/>
</dbReference>
<accession>A0ABQ7HVX6</accession>
<comment type="caution">
    <text evidence="1">The sequence shown here is derived from an EMBL/GenBank/DDBJ whole genome shotgun (WGS) entry which is preliminary data.</text>
</comment>
<dbReference type="SUPFAM" id="SSF50978">
    <property type="entry name" value="WD40 repeat-like"/>
    <property type="match status" value="1"/>
</dbReference>